<keyword evidence="3 7" id="KW-0238">DNA-binding</keyword>
<proteinExistence type="inferred from homology"/>
<keyword evidence="2" id="KW-0217">Developmental protein</keyword>
<evidence type="ECO:0000313" key="13">
    <source>
        <dbReference type="Proteomes" id="UP000055048"/>
    </source>
</evidence>
<evidence type="ECO:0000256" key="6">
    <source>
        <dbReference type="ARBA" id="ARBA00038425"/>
    </source>
</evidence>
<dbReference type="GO" id="GO:0000977">
    <property type="term" value="F:RNA polymerase II transcription regulatory region sequence-specific DNA binding"/>
    <property type="evidence" value="ECO:0007669"/>
    <property type="project" value="TreeGrafter"/>
</dbReference>
<feature type="DNA-binding region" description="Homeobox" evidence="7">
    <location>
        <begin position="1266"/>
        <end position="1325"/>
    </location>
</feature>
<evidence type="ECO:0000256" key="8">
    <source>
        <dbReference type="RuleBase" id="RU000682"/>
    </source>
</evidence>
<dbReference type="PANTHER" id="PTHR24338:SF0">
    <property type="entry name" value="MUSCLE SEGMENTATION HOMEOBOX"/>
    <property type="match status" value="1"/>
</dbReference>
<accession>A0A0V0UBE3</accession>
<feature type="coiled-coil region" evidence="9">
    <location>
        <begin position="150"/>
        <end position="184"/>
    </location>
</feature>
<name>A0A0V0UBE3_9BILA</name>
<feature type="compositionally biased region" description="Basic and acidic residues" evidence="10">
    <location>
        <begin position="340"/>
        <end position="350"/>
    </location>
</feature>
<dbReference type="InterPro" id="IPR001356">
    <property type="entry name" value="HD"/>
</dbReference>
<dbReference type="EMBL" id="JYDJ01000033">
    <property type="protein sequence ID" value="KRX48119.1"/>
    <property type="molecule type" value="Genomic_DNA"/>
</dbReference>
<keyword evidence="4 7" id="KW-0371">Homeobox</keyword>
<dbReference type="GO" id="GO:0000981">
    <property type="term" value="F:DNA-binding transcription factor activity, RNA polymerase II-specific"/>
    <property type="evidence" value="ECO:0007669"/>
    <property type="project" value="InterPro"/>
</dbReference>
<keyword evidence="5 7" id="KW-0539">Nucleus</keyword>
<evidence type="ECO:0000256" key="5">
    <source>
        <dbReference type="ARBA" id="ARBA00023242"/>
    </source>
</evidence>
<feature type="region of interest" description="Disordered" evidence="10">
    <location>
        <begin position="1144"/>
        <end position="1170"/>
    </location>
</feature>
<dbReference type="InterPro" id="IPR017970">
    <property type="entry name" value="Homeobox_CS"/>
</dbReference>
<dbReference type="InterPro" id="IPR020479">
    <property type="entry name" value="HD_metazoa"/>
</dbReference>
<evidence type="ECO:0000256" key="1">
    <source>
        <dbReference type="ARBA" id="ARBA00004123"/>
    </source>
</evidence>
<dbReference type="CDD" id="cd00086">
    <property type="entry name" value="homeodomain"/>
    <property type="match status" value="1"/>
</dbReference>
<dbReference type="GO" id="GO:0048598">
    <property type="term" value="P:embryonic morphogenesis"/>
    <property type="evidence" value="ECO:0007669"/>
    <property type="project" value="TreeGrafter"/>
</dbReference>
<evidence type="ECO:0000256" key="7">
    <source>
        <dbReference type="PROSITE-ProRule" id="PRU00108"/>
    </source>
</evidence>
<evidence type="ECO:0000256" key="3">
    <source>
        <dbReference type="ARBA" id="ARBA00023125"/>
    </source>
</evidence>
<reference evidence="12 13" key="1">
    <citation type="submission" date="2015-01" db="EMBL/GenBank/DDBJ databases">
        <title>Evolution of Trichinella species and genotypes.</title>
        <authorList>
            <person name="Korhonen P.K."/>
            <person name="Edoardo P."/>
            <person name="Giuseppe L.R."/>
            <person name="Gasser R.B."/>
        </authorList>
    </citation>
    <scope>NUCLEOTIDE SEQUENCE [LARGE SCALE GENOMIC DNA]</scope>
    <source>
        <strain evidence="12">ISS417</strain>
    </source>
</reference>
<dbReference type="PANTHER" id="PTHR24338">
    <property type="entry name" value="HOMEOBOX PROTEIN MSX"/>
    <property type="match status" value="1"/>
</dbReference>
<sequence>MNVFFGLLPESPASLWGFSEALIRQLCRNIASSCLRLSLDSMIKPPELKEKAQQSMVIFSNESMGTSEENSNISWLKQQILSVDVANCRLRALEKEHENLKRKLVEKSSYISRFMQVYEAKARADESTITELLEQLKVEKLNSFKYELRIKELSSKNAELNSKNTSLIQKNAETEQLLQLAEKDISQKNVLKKKSSPLDEKRICLMWGKIFKRHYDSKRNLPPPPSQCICHTGEESGVSQREKSLMKQMKSVRTQAEDDELERSWGISPEDDSLEREITRSSAFVKDKTVTASSSEVPLPREKHLELDKDMVDSITEIASELEAELLKDLSTSESNGNEVPKKAKLDDVHDEQSQSLPLLSIKPTDVAHSPLIQCSSVPANEVIHNPVPFLSNPENGNVSIKDRKLKSAKKISSRISNGHSQSPAAAVAPSSLHLQLISKCAESSKNSTEPPKSLPPASSSSSTFIPHEVAKEKDDECGASLLYDKIIPAMENHFKMGKLSPMKDIQSKCSRKESLVEKNIEPLNNLNVDIVMSSLKRIILPPLSPIPELVSEDVRVEFKESSAEVEFAVVEIPTETYSLGVTIKEKRFSAMPDAQQTVTTTSQLNHKLSVDKCVEYASDSDSDDKKVANLAKQPCNQNEDPEVVKGEIWKNSKQSSCVKICCKPMFCNSAENNFQAFEGVLSDFAMEKQIYNHKTEFNVAKELMDLFPSISSDVMVKSVVNVISLQPVDLVPVLWNLKIFKDPPLAPLMVKKDFNMIKLLDAIMSYRPELKNNFFSSLLRELRLCVYSTESCSSSVKQALCRFYTLICRFLNEMDPIGVLIGDIFYSNSTNSLEMLLSVMVTWPVAFRKLLFSESNGMPNFFPVGFNILLNNVAKEKATRLTLHYCDLQELPSVVDAPSYVNQILLEVIWLGSTGRNENDELCLNTSCMPKVRQIQFIFAQDKLADYSTTVNDRLLTPVVNAAQSGDSADIEDSAQLVIVVLLLNYLFDACVNLPQFDSLILLKSVRKLLTSKKNLSKDLRSACLQLLFQLGPLYPNDVTRFLRSFENGETVTTDHTNMTAVTGERLKILLEAQQHCRDQAGDRGKEREDSIVFVADWCLKLASAGHDKFDDLIIKFHSNQSTSGKMLTFGVDAIINKPSKSVFSRSSSDDANEKQQLQKASISTKTDSSTTLAAAKSTVVHGLHDENLLNGTDKSDGNISAKSSSASLNFISSLSVLPVSAEMGLAFNSAQFPPQPWAQPNQNNNERQQLRAIDKCQLRKHKGNRKPRTPFTTQQLLSLERKFRQKQYLSVAERAEFSSSLNLTETQVKIWFQNRRAKAKRLQEAEAEKFKIPQVSPLKPFSFPSMFSYNSPALLQYSPEAQLSVASIIHPNLLYCQQTLNQC</sequence>
<dbReference type="Pfam" id="PF00046">
    <property type="entry name" value="Homeodomain"/>
    <property type="match status" value="1"/>
</dbReference>
<feature type="region of interest" description="Disordered" evidence="10">
    <location>
        <begin position="329"/>
        <end position="350"/>
    </location>
</feature>
<protein>
    <submittedName>
        <fullName evidence="12">Homeobox-like protein</fullName>
    </submittedName>
</protein>
<dbReference type="PROSITE" id="PS50071">
    <property type="entry name" value="HOMEOBOX_2"/>
    <property type="match status" value="1"/>
</dbReference>
<dbReference type="GO" id="GO:0005634">
    <property type="term" value="C:nucleus"/>
    <property type="evidence" value="ECO:0007669"/>
    <property type="project" value="UniProtKB-SubCell"/>
</dbReference>
<feature type="coiled-coil region" evidence="9">
    <location>
        <begin position="83"/>
        <end position="110"/>
    </location>
</feature>
<dbReference type="PRINTS" id="PR00024">
    <property type="entry name" value="HOMEOBOX"/>
</dbReference>
<evidence type="ECO:0000256" key="10">
    <source>
        <dbReference type="SAM" id="MobiDB-lite"/>
    </source>
</evidence>
<keyword evidence="9" id="KW-0175">Coiled coil</keyword>
<dbReference type="Proteomes" id="UP000055048">
    <property type="component" value="Unassembled WGS sequence"/>
</dbReference>
<dbReference type="Gene3D" id="1.10.10.60">
    <property type="entry name" value="Homeodomain-like"/>
    <property type="match status" value="1"/>
</dbReference>
<feature type="compositionally biased region" description="Polar residues" evidence="10">
    <location>
        <begin position="1156"/>
        <end position="1170"/>
    </location>
</feature>
<comment type="caution">
    <text evidence="12">The sequence shown here is derived from an EMBL/GenBank/DDBJ whole genome shotgun (WGS) entry which is preliminary data.</text>
</comment>
<feature type="region of interest" description="Disordered" evidence="10">
    <location>
        <begin position="442"/>
        <end position="465"/>
    </location>
</feature>
<dbReference type="InterPro" id="IPR009057">
    <property type="entry name" value="Homeodomain-like_sf"/>
</dbReference>
<organism evidence="12 13">
    <name type="scientific">Trichinella murrelli</name>
    <dbReference type="NCBI Taxonomy" id="144512"/>
    <lineage>
        <taxon>Eukaryota</taxon>
        <taxon>Metazoa</taxon>
        <taxon>Ecdysozoa</taxon>
        <taxon>Nematoda</taxon>
        <taxon>Enoplea</taxon>
        <taxon>Dorylaimia</taxon>
        <taxon>Trichinellida</taxon>
        <taxon>Trichinellidae</taxon>
        <taxon>Trichinella</taxon>
    </lineage>
</organism>
<dbReference type="InterPro" id="IPR050674">
    <property type="entry name" value="Msh_Homeobox_Regulators"/>
</dbReference>
<dbReference type="PROSITE" id="PS00027">
    <property type="entry name" value="HOMEOBOX_1"/>
    <property type="match status" value="1"/>
</dbReference>
<keyword evidence="13" id="KW-1185">Reference proteome</keyword>
<evidence type="ECO:0000256" key="4">
    <source>
        <dbReference type="ARBA" id="ARBA00023155"/>
    </source>
</evidence>
<evidence type="ECO:0000256" key="9">
    <source>
        <dbReference type="SAM" id="Coils"/>
    </source>
</evidence>
<evidence type="ECO:0000259" key="11">
    <source>
        <dbReference type="PROSITE" id="PS50071"/>
    </source>
</evidence>
<evidence type="ECO:0000256" key="2">
    <source>
        <dbReference type="ARBA" id="ARBA00022473"/>
    </source>
</evidence>
<feature type="domain" description="Homeobox" evidence="11">
    <location>
        <begin position="1264"/>
        <end position="1324"/>
    </location>
</feature>
<dbReference type="SUPFAM" id="SSF46689">
    <property type="entry name" value="Homeodomain-like"/>
    <property type="match status" value="1"/>
</dbReference>
<dbReference type="SMART" id="SM00389">
    <property type="entry name" value="HOX"/>
    <property type="match status" value="1"/>
</dbReference>
<comment type="subcellular location">
    <subcellularLocation>
        <location evidence="1 7 8">Nucleus</location>
    </subcellularLocation>
</comment>
<gene>
    <name evidence="12" type="primary">Msx2</name>
    <name evidence="12" type="ORF">T05_9366</name>
</gene>
<evidence type="ECO:0000313" key="12">
    <source>
        <dbReference type="EMBL" id="KRX48119.1"/>
    </source>
</evidence>
<comment type="similarity">
    <text evidence="6">Belongs to the Msh homeobox family.</text>
</comment>